<organism evidence="2 3">
    <name type="scientific">Streptomyces umbrinus</name>
    <dbReference type="NCBI Taxonomy" id="67370"/>
    <lineage>
        <taxon>Bacteria</taxon>
        <taxon>Bacillati</taxon>
        <taxon>Actinomycetota</taxon>
        <taxon>Actinomycetes</taxon>
        <taxon>Kitasatosporales</taxon>
        <taxon>Streptomycetaceae</taxon>
        <taxon>Streptomyces</taxon>
        <taxon>Streptomyces phaeochromogenes group</taxon>
    </lineage>
</organism>
<dbReference type="EMBL" id="JAUSZI010000002">
    <property type="protein sequence ID" value="MDQ1032524.1"/>
    <property type="molecule type" value="Genomic_DNA"/>
</dbReference>
<gene>
    <name evidence="2" type="ORF">QF035_010106</name>
</gene>
<dbReference type="Proteomes" id="UP001230328">
    <property type="component" value="Unassembled WGS sequence"/>
</dbReference>
<evidence type="ECO:0000313" key="2">
    <source>
        <dbReference type="EMBL" id="MDQ1032524.1"/>
    </source>
</evidence>
<dbReference type="NCBIfam" id="NF033572">
    <property type="entry name" value="transpos_ISKra4"/>
    <property type="match status" value="1"/>
</dbReference>
<proteinExistence type="predicted"/>
<evidence type="ECO:0000313" key="3">
    <source>
        <dbReference type="Proteomes" id="UP001230328"/>
    </source>
</evidence>
<protein>
    <recommendedName>
        <fullName evidence="4">ISKra4 family transposase</fullName>
    </recommendedName>
</protein>
<feature type="region of interest" description="Disordered" evidence="1">
    <location>
        <begin position="158"/>
        <end position="184"/>
    </location>
</feature>
<evidence type="ECO:0008006" key="4">
    <source>
        <dbReference type="Google" id="ProtNLM"/>
    </source>
</evidence>
<name>A0ABU0T9N6_9ACTN</name>
<evidence type="ECO:0000256" key="1">
    <source>
        <dbReference type="SAM" id="MobiDB-lite"/>
    </source>
</evidence>
<feature type="compositionally biased region" description="Basic residues" evidence="1">
    <location>
        <begin position="174"/>
        <end position="184"/>
    </location>
</feature>
<comment type="caution">
    <text evidence="2">The sequence shown here is derived from an EMBL/GenBank/DDBJ whole genome shotgun (WGS) entry which is preliminary data.</text>
</comment>
<keyword evidence="3" id="KW-1185">Reference proteome</keyword>
<sequence>MVGPVTITRCALRAPGLPNCYPADQVLGLPRERHSLGLRRLVVLEAARGSYDHAVEAIGRRCGTRAVGKRQAEQLVRTAAVDIAAFDAARTPAPAAGTTLLVLSVDGKGIVMRPGHLREATRRAAERATRTFRTRLSAGEKTCRKRMATLAVVHDADPAPRRPHDIIAPPGGRTGRRTPRKGPKARAKWLTASVRNDADKVIAAAFDQAEARDPQHRRSWVVLVDGAAHQLELIRAEAARRKVEIHIVLDFVHVLEKLWAAARCFHTATDPAAEDWAGAKAARILAGDAPGAVGDIHAEADRTGLSPDQRAAADRACRYLENNAAYLHYDKALEAGWPIASGTVEGAARHLIADRLDITGSRWSVCGAEAVLTLRAVISNGDFPQYWTFHTHRERERLYPAPDQAEYDLTA</sequence>
<reference evidence="2 3" key="1">
    <citation type="submission" date="2023-07" db="EMBL/GenBank/DDBJ databases">
        <title>Comparative genomics of wheat-associated soil bacteria to identify genetic determinants of phenazine resistance.</title>
        <authorList>
            <person name="Mouncey N."/>
        </authorList>
    </citation>
    <scope>NUCLEOTIDE SEQUENCE [LARGE SCALE GENOMIC DNA]</scope>
    <source>
        <strain evidence="2 3">V2I4</strain>
    </source>
</reference>
<accession>A0ABU0T9N6</accession>